<dbReference type="EMBL" id="CP018762">
    <property type="protein sequence ID" value="APZ35591.1"/>
    <property type="molecule type" value="Genomic_DNA"/>
</dbReference>
<dbReference type="KEGG" id="maur:BOH66_16155"/>
<keyword evidence="3" id="KW-1185">Reference proteome</keyword>
<evidence type="ECO:0000313" key="2">
    <source>
        <dbReference type="EMBL" id="APZ35591.1"/>
    </source>
</evidence>
<name>A0A1P8UBT1_9MICO</name>
<accession>A0A1P8UBT1</accession>
<proteinExistence type="predicted"/>
<evidence type="ECO:0000313" key="3">
    <source>
        <dbReference type="Proteomes" id="UP000187185"/>
    </source>
</evidence>
<dbReference type="AlphaFoldDB" id="A0A1P8UBT1"/>
<evidence type="ECO:0000259" key="1">
    <source>
        <dbReference type="Pfam" id="PF00899"/>
    </source>
</evidence>
<dbReference type="GO" id="GO:0008641">
    <property type="term" value="F:ubiquitin-like modifier activating enzyme activity"/>
    <property type="evidence" value="ECO:0007669"/>
    <property type="project" value="InterPro"/>
</dbReference>
<dbReference type="InterPro" id="IPR000594">
    <property type="entry name" value="ThiF_NAD_FAD-bd"/>
</dbReference>
<dbReference type="Pfam" id="PF00899">
    <property type="entry name" value="ThiF"/>
    <property type="match status" value="1"/>
</dbReference>
<protein>
    <recommendedName>
        <fullName evidence="1">THIF-type NAD/FAD binding fold domain-containing protein</fullName>
    </recommendedName>
</protein>
<gene>
    <name evidence="2" type="ORF">BOH66_16155</name>
</gene>
<reference evidence="2 3" key="1">
    <citation type="submission" date="2016-12" db="EMBL/GenBank/DDBJ databases">
        <title>Complete genome sequence of Microbacterium aurum KACC 15219.</title>
        <authorList>
            <person name="Jung Y."/>
            <person name="Shin J.-H."/>
            <person name="Lee Y.-J."/>
            <person name="Yi H."/>
            <person name="Bahn Y.-S."/>
            <person name="Kim J.F."/>
            <person name="Lee D.-W."/>
        </authorList>
    </citation>
    <scope>NUCLEOTIDE SEQUENCE [LARGE SCALE GENOMIC DNA]</scope>
    <source>
        <strain evidence="2 3">KACC 15219</strain>
    </source>
</reference>
<feature type="domain" description="THIF-type NAD/FAD binding fold" evidence="1">
    <location>
        <begin position="179"/>
        <end position="349"/>
    </location>
</feature>
<organism evidence="2 3">
    <name type="scientific">Microbacterium aurum</name>
    <dbReference type="NCBI Taxonomy" id="36805"/>
    <lineage>
        <taxon>Bacteria</taxon>
        <taxon>Bacillati</taxon>
        <taxon>Actinomycetota</taxon>
        <taxon>Actinomycetes</taxon>
        <taxon>Micrococcales</taxon>
        <taxon>Microbacteriaceae</taxon>
        <taxon>Microbacterium</taxon>
    </lineage>
</organism>
<dbReference type="Gene3D" id="3.40.50.720">
    <property type="entry name" value="NAD(P)-binding Rossmann-like Domain"/>
    <property type="match status" value="1"/>
</dbReference>
<dbReference type="STRING" id="36805.BOH66_16155"/>
<dbReference type="Proteomes" id="UP000187185">
    <property type="component" value="Chromosome"/>
</dbReference>
<dbReference type="SUPFAM" id="SSF69572">
    <property type="entry name" value="Activating enzymes of the ubiquitin-like proteins"/>
    <property type="match status" value="1"/>
</dbReference>
<dbReference type="OrthoDB" id="9204719at2"/>
<dbReference type="InterPro" id="IPR035985">
    <property type="entry name" value="Ubiquitin-activating_enz"/>
</dbReference>
<sequence length="493" mass="53900">MRYSVAMTGATEAAVLDRLIREDGQEDVLIATYVLSTGLERTTALIRSVILPRDGERLVHGNASFTSAYVLRAASEARAAGEGLVLLHSHPGAEGWQLLSRMDWDTESEYERVARSTTKMPLLGMTLGTHDTAWSARFWFDRTEPTWAESVRSVAPTFTVTWNDELRAVPRVTASQERTVSSWGERAQGLISRLRVLVVGGGSVGLDVAQRLAATGLLTVGVMDFDAVETRNLDRLIGATRLDAALQRSKVDVAARLMRSAATASSFEVRRHENSITDPEGVRIALDYDVIFSCVDGPWPRAVLNGIAYADLIPVIDGGIALDTFEDGRMRNGIWRAHTLVPGRPCMACIGQLVAGDVALDKLGLLDDAEYIKVANREAPARQNVATLSASVSGALLTQFVSLTAHPGRRGVPAPLRYILSTHRLEHSTVVSGPYCPYENATAAGDRRTLIAERQDDWRSIVAARASKKHPLRLRVLARLESWAQRLTNRMVG</sequence>